<evidence type="ECO:0000256" key="9">
    <source>
        <dbReference type="RuleBase" id="RU363032"/>
    </source>
</evidence>
<dbReference type="Gene3D" id="1.10.3720.10">
    <property type="entry name" value="MetI-like"/>
    <property type="match status" value="1"/>
</dbReference>
<gene>
    <name evidence="11" type="primary">yhdY</name>
    <name evidence="11" type="ORF">NCTC10717_02236</name>
</gene>
<dbReference type="Proteomes" id="UP000254575">
    <property type="component" value="Unassembled WGS sequence"/>
</dbReference>
<keyword evidence="6" id="KW-0029">Amino-acid transport</keyword>
<feature type="transmembrane region" description="Helical" evidence="9">
    <location>
        <begin position="337"/>
        <end position="357"/>
    </location>
</feature>
<dbReference type="GO" id="GO:0022857">
    <property type="term" value="F:transmembrane transporter activity"/>
    <property type="evidence" value="ECO:0007669"/>
    <property type="project" value="InterPro"/>
</dbReference>
<evidence type="ECO:0000256" key="8">
    <source>
        <dbReference type="ARBA" id="ARBA00023136"/>
    </source>
</evidence>
<dbReference type="EMBL" id="UHIA01000004">
    <property type="protein sequence ID" value="SUO98484.1"/>
    <property type="molecule type" value="Genomic_DNA"/>
</dbReference>
<name>A0A380N1X0_9GAMM</name>
<proteinExistence type="inferred from homology"/>
<feature type="transmembrane region" description="Helical" evidence="9">
    <location>
        <begin position="127"/>
        <end position="144"/>
    </location>
</feature>
<dbReference type="GO" id="GO:0043190">
    <property type="term" value="C:ATP-binding cassette (ABC) transporter complex"/>
    <property type="evidence" value="ECO:0007669"/>
    <property type="project" value="InterPro"/>
</dbReference>
<evidence type="ECO:0000256" key="6">
    <source>
        <dbReference type="ARBA" id="ARBA00022970"/>
    </source>
</evidence>
<dbReference type="SUPFAM" id="SSF161098">
    <property type="entry name" value="MetI-like"/>
    <property type="match status" value="1"/>
</dbReference>
<feature type="transmembrane region" description="Helical" evidence="9">
    <location>
        <begin position="164"/>
        <end position="186"/>
    </location>
</feature>
<dbReference type="OrthoDB" id="9771188at2"/>
<feature type="transmembrane region" description="Helical" evidence="9">
    <location>
        <begin position="100"/>
        <end position="120"/>
    </location>
</feature>
<keyword evidence="7 9" id="KW-1133">Transmembrane helix</keyword>
<evidence type="ECO:0000256" key="1">
    <source>
        <dbReference type="ARBA" id="ARBA00004429"/>
    </source>
</evidence>
<keyword evidence="3 9" id="KW-0813">Transport</keyword>
<evidence type="ECO:0000259" key="10">
    <source>
        <dbReference type="PROSITE" id="PS50928"/>
    </source>
</evidence>
<dbReference type="InterPro" id="IPR043429">
    <property type="entry name" value="ArtM/GltK/GlnP/TcyL/YhdX-like"/>
</dbReference>
<dbReference type="GO" id="GO:0006865">
    <property type="term" value="P:amino acid transport"/>
    <property type="evidence" value="ECO:0007669"/>
    <property type="project" value="UniProtKB-KW"/>
</dbReference>
<evidence type="ECO:0000313" key="11">
    <source>
        <dbReference type="EMBL" id="SUO98484.1"/>
    </source>
</evidence>
<comment type="subcellular location">
    <subcellularLocation>
        <location evidence="1">Cell inner membrane</location>
        <topology evidence="1">Multi-pass membrane protein</topology>
    </subcellularLocation>
    <subcellularLocation>
        <location evidence="9">Cell membrane</location>
        <topology evidence="9">Multi-pass membrane protein</topology>
    </subcellularLocation>
</comment>
<feature type="transmembrane region" description="Helical" evidence="9">
    <location>
        <begin position="37"/>
        <end position="58"/>
    </location>
</feature>
<dbReference type="InterPro" id="IPR000515">
    <property type="entry name" value="MetI-like"/>
</dbReference>
<evidence type="ECO:0000256" key="2">
    <source>
        <dbReference type="ARBA" id="ARBA00010072"/>
    </source>
</evidence>
<feature type="transmembrane region" description="Helical" evidence="9">
    <location>
        <begin position="307"/>
        <end position="325"/>
    </location>
</feature>
<evidence type="ECO:0000256" key="3">
    <source>
        <dbReference type="ARBA" id="ARBA00022448"/>
    </source>
</evidence>
<evidence type="ECO:0000256" key="5">
    <source>
        <dbReference type="ARBA" id="ARBA00022692"/>
    </source>
</evidence>
<sequence length="367" mass="41221">MTPQMYDYLPERPAPAGSTGLTAWLKQRLFSSWGNSLLTLFSLLFLAWILPPLVKWLIIDATWQGSDKAACALHEGACWPFIGARLGQFFYGFYPDEERWRVSLVFFLIVPLFLLSVIFSKKHVRHWAVLANMLLMPIICWILLRGGSFGLESVPTNKWGGMMLSLVISSAGILFSLPLGILLALGRSSDMPLIRWLCIGFIELWRGVPLILILFMSSIMLPLFFPTGMTIDNLIRALIGVALFASAYMAEVVRGGLQGLSKGQYEAADSIALSYWQKMRLIILPQALRLVIPAITNTYVGLFKETTLVSIIGLYDFLGIVHSASQSPEWLGLGMEGYAFTALVYFIICYGMTRFSYRVEKHYHQGH</sequence>
<evidence type="ECO:0000256" key="7">
    <source>
        <dbReference type="ARBA" id="ARBA00022989"/>
    </source>
</evidence>
<dbReference type="Pfam" id="PF00528">
    <property type="entry name" value="BPD_transp_1"/>
    <property type="match status" value="1"/>
</dbReference>
<keyword evidence="4" id="KW-1003">Cell membrane</keyword>
<dbReference type="PANTHER" id="PTHR30614:SF41">
    <property type="entry name" value="INNER MEMBRANE AMINO-ACID ABC TRANSPORTER PERMEASE PROTEIN YHDY"/>
    <property type="match status" value="1"/>
</dbReference>
<dbReference type="PANTHER" id="PTHR30614">
    <property type="entry name" value="MEMBRANE COMPONENT OF AMINO ACID ABC TRANSPORTER"/>
    <property type="match status" value="1"/>
</dbReference>
<dbReference type="InterPro" id="IPR035906">
    <property type="entry name" value="MetI-like_sf"/>
</dbReference>
<evidence type="ECO:0000313" key="12">
    <source>
        <dbReference type="Proteomes" id="UP000254575"/>
    </source>
</evidence>
<comment type="similarity">
    <text evidence="2">Belongs to the binding-protein-dependent transport system permease family. HisMQ subfamily.</text>
</comment>
<evidence type="ECO:0000256" key="4">
    <source>
        <dbReference type="ARBA" id="ARBA00022475"/>
    </source>
</evidence>
<dbReference type="RefSeq" id="WP_115219305.1">
    <property type="nucleotide sequence ID" value="NZ_UHIA01000004.1"/>
</dbReference>
<dbReference type="PROSITE" id="PS50928">
    <property type="entry name" value="ABC_TM1"/>
    <property type="match status" value="1"/>
</dbReference>
<accession>A0A380N1X0</accession>
<dbReference type="AlphaFoldDB" id="A0A380N1X0"/>
<dbReference type="NCBIfam" id="TIGR01726">
    <property type="entry name" value="HEQRo_perm_3TM"/>
    <property type="match status" value="1"/>
</dbReference>
<protein>
    <submittedName>
        <fullName evidence="11">Inner membrane amino-acid ABC transporter permease protein yhdY</fullName>
    </submittedName>
</protein>
<feature type="transmembrane region" description="Helical" evidence="9">
    <location>
        <begin position="234"/>
        <end position="253"/>
    </location>
</feature>
<organism evidence="11 12">
    <name type="scientific">Suttonella indologenes</name>
    <dbReference type="NCBI Taxonomy" id="13276"/>
    <lineage>
        <taxon>Bacteria</taxon>
        <taxon>Pseudomonadati</taxon>
        <taxon>Pseudomonadota</taxon>
        <taxon>Gammaproteobacteria</taxon>
        <taxon>Cardiobacteriales</taxon>
        <taxon>Cardiobacteriaceae</taxon>
        <taxon>Suttonella</taxon>
    </lineage>
</organism>
<keyword evidence="5 9" id="KW-0812">Transmembrane</keyword>
<keyword evidence="12" id="KW-1185">Reference proteome</keyword>
<keyword evidence="8 9" id="KW-0472">Membrane</keyword>
<dbReference type="CDD" id="cd06261">
    <property type="entry name" value="TM_PBP2"/>
    <property type="match status" value="1"/>
</dbReference>
<feature type="domain" description="ABC transmembrane type-1" evidence="10">
    <location>
        <begin position="162"/>
        <end position="356"/>
    </location>
</feature>
<reference evidence="11 12" key="1">
    <citation type="submission" date="2018-06" db="EMBL/GenBank/DDBJ databases">
        <authorList>
            <consortium name="Pathogen Informatics"/>
            <person name="Doyle S."/>
        </authorList>
    </citation>
    <scope>NUCLEOTIDE SEQUENCE [LARGE SCALE GENOMIC DNA]</scope>
    <source>
        <strain evidence="11 12">NCTC10717</strain>
    </source>
</reference>
<dbReference type="InterPro" id="IPR010065">
    <property type="entry name" value="AA_ABC_transptr_permease_3TM"/>
</dbReference>